<dbReference type="EMBL" id="GG662212">
    <property type="protein sequence ID" value="EWS70944.1"/>
    <property type="molecule type" value="Genomic_DNA"/>
</dbReference>
<reference evidence="2" key="1">
    <citation type="journal article" date="2006" name="PLoS Biol.">
        <title>Macronuclear genome sequence of the ciliate Tetrahymena thermophila, a model eukaryote.</title>
        <authorList>
            <person name="Eisen J.A."/>
            <person name="Coyne R.S."/>
            <person name="Wu M."/>
            <person name="Wu D."/>
            <person name="Thiagarajan M."/>
            <person name="Wortman J.R."/>
            <person name="Badger J.H."/>
            <person name="Ren Q."/>
            <person name="Amedeo P."/>
            <person name="Jones K.M."/>
            <person name="Tallon L.J."/>
            <person name="Delcher A.L."/>
            <person name="Salzberg S.L."/>
            <person name="Silva J.C."/>
            <person name="Haas B.J."/>
            <person name="Majoros W.H."/>
            <person name="Farzad M."/>
            <person name="Carlton J.M."/>
            <person name="Smith R.K. Jr."/>
            <person name="Garg J."/>
            <person name="Pearlman R.E."/>
            <person name="Karrer K.M."/>
            <person name="Sun L."/>
            <person name="Manning G."/>
            <person name="Elde N.C."/>
            <person name="Turkewitz A.P."/>
            <person name="Asai D.J."/>
            <person name="Wilkes D.E."/>
            <person name="Wang Y."/>
            <person name="Cai H."/>
            <person name="Collins K."/>
            <person name="Stewart B.A."/>
            <person name="Lee S.R."/>
            <person name="Wilamowska K."/>
            <person name="Weinberg Z."/>
            <person name="Ruzzo W.L."/>
            <person name="Wloga D."/>
            <person name="Gaertig J."/>
            <person name="Frankel J."/>
            <person name="Tsao C.-C."/>
            <person name="Gorovsky M.A."/>
            <person name="Keeling P.J."/>
            <person name="Waller R.F."/>
            <person name="Patron N.J."/>
            <person name="Cherry J.M."/>
            <person name="Stover N.A."/>
            <person name="Krieger C.J."/>
            <person name="del Toro C."/>
            <person name="Ryder H.F."/>
            <person name="Williamson S.C."/>
            <person name="Barbeau R.A."/>
            <person name="Hamilton E.P."/>
            <person name="Orias E."/>
        </authorList>
    </citation>
    <scope>NUCLEOTIDE SEQUENCE [LARGE SCALE GENOMIC DNA]</scope>
    <source>
        <strain evidence="2">SB210</strain>
    </source>
</reference>
<dbReference type="InParanoid" id="W7XDS7"/>
<dbReference type="GeneID" id="24439283"/>
<gene>
    <name evidence="1" type="ORF">TTHERM_000497199</name>
</gene>
<evidence type="ECO:0000313" key="1">
    <source>
        <dbReference type="EMBL" id="EWS70944.1"/>
    </source>
</evidence>
<dbReference type="KEGG" id="tet:TTHERM_000497199"/>
<dbReference type="AlphaFoldDB" id="W7XDS7"/>
<dbReference type="RefSeq" id="XP_012656500.1">
    <property type="nucleotide sequence ID" value="XM_012801046.1"/>
</dbReference>
<dbReference type="Proteomes" id="UP000009168">
    <property type="component" value="Unassembled WGS sequence"/>
</dbReference>
<accession>W7XDS7</accession>
<proteinExistence type="predicted"/>
<evidence type="ECO:0000313" key="2">
    <source>
        <dbReference type="Proteomes" id="UP000009168"/>
    </source>
</evidence>
<organism evidence="1 2">
    <name type="scientific">Tetrahymena thermophila (strain SB210)</name>
    <dbReference type="NCBI Taxonomy" id="312017"/>
    <lineage>
        <taxon>Eukaryota</taxon>
        <taxon>Sar</taxon>
        <taxon>Alveolata</taxon>
        <taxon>Ciliophora</taxon>
        <taxon>Intramacronucleata</taxon>
        <taxon>Oligohymenophorea</taxon>
        <taxon>Hymenostomatida</taxon>
        <taxon>Tetrahymenina</taxon>
        <taxon>Tetrahymenidae</taxon>
        <taxon>Tetrahymena</taxon>
    </lineage>
</organism>
<sequence>MSEEIICFIPELFLEEFCKQQNTCFISSVSQQIKGSIFCEQASSSRKYNIFYFFIQGSNSSSSEAKLLKPSPAS</sequence>
<name>W7XDS7_TETTS</name>
<protein>
    <submittedName>
        <fullName evidence="1">Uncharacterized protein</fullName>
    </submittedName>
</protein>
<keyword evidence="2" id="KW-1185">Reference proteome</keyword>